<keyword evidence="2" id="KW-0472">Membrane</keyword>
<keyword evidence="2" id="KW-1133">Transmembrane helix</keyword>
<dbReference type="EMBL" id="JBHTMP010000020">
    <property type="protein sequence ID" value="MFD1322453.1"/>
    <property type="molecule type" value="Genomic_DNA"/>
</dbReference>
<keyword evidence="2" id="KW-0812">Transmembrane</keyword>
<evidence type="ECO:0000256" key="2">
    <source>
        <dbReference type="SAM" id="Phobius"/>
    </source>
</evidence>
<keyword evidence="4" id="KW-1185">Reference proteome</keyword>
<name>A0ABW3YFF3_9ACTN</name>
<protein>
    <recommendedName>
        <fullName evidence="5">PQQ-like domain-containing protein</fullName>
    </recommendedName>
</protein>
<feature type="region of interest" description="Disordered" evidence="1">
    <location>
        <begin position="1"/>
        <end position="39"/>
    </location>
</feature>
<organism evidence="3 4">
    <name type="scientific">Micromonospora sonneratiae</name>
    <dbReference type="NCBI Taxonomy" id="1184706"/>
    <lineage>
        <taxon>Bacteria</taxon>
        <taxon>Bacillati</taxon>
        <taxon>Actinomycetota</taxon>
        <taxon>Actinomycetes</taxon>
        <taxon>Micromonosporales</taxon>
        <taxon>Micromonosporaceae</taxon>
        <taxon>Micromonospora</taxon>
    </lineage>
</organism>
<accession>A0ABW3YFF3</accession>
<evidence type="ECO:0000313" key="3">
    <source>
        <dbReference type="EMBL" id="MFD1322453.1"/>
    </source>
</evidence>
<comment type="caution">
    <text evidence="3">The sequence shown here is derived from an EMBL/GenBank/DDBJ whole genome shotgun (WGS) entry which is preliminary data.</text>
</comment>
<evidence type="ECO:0000256" key="1">
    <source>
        <dbReference type="SAM" id="MobiDB-lite"/>
    </source>
</evidence>
<evidence type="ECO:0000313" key="4">
    <source>
        <dbReference type="Proteomes" id="UP001597260"/>
    </source>
</evidence>
<dbReference type="Proteomes" id="UP001597260">
    <property type="component" value="Unassembled WGS sequence"/>
</dbReference>
<sequence>MTVREDSPWLTGSGPTTEEAGRTGVETDNQSPTPGRPMTVTPDDMEQALRDCLSRQVSVPPVTADLAGVAVHRANRMHRRRTFAGVTLAAVVTIATSAGMAQFGGSPREPGPAIVVLGDPSGRPDSAVAGPTPSAMVSGAAINVGPPSVDLVVGTDLIVSTGESIDLSALGRVSQAKRVSDGWLVISSAEPVGKNLWFVPEAGSPKAILTGVDVVVLASDGQRIAWRDKSQISAATVAGGQLSTMVQVGASSDTVPVGFVGVAVLLGRTGDAGLDAYRLWWPSSPTAEHGTWNPAVAAIYGMTSGGNAVVGQLLTGASARPCLALLDPGRNLVPVKTACQPQLDVSTAGTVSPDGRWLLVNGMGGASAGRAVVIDLNSAFGAAPAVRAAGPAISGATVWTDPATAVHVDERGESVRVVADRAVVGAADGVQRFPGPAVVPGDQVVLVTR</sequence>
<reference evidence="4" key="1">
    <citation type="journal article" date="2019" name="Int. J. Syst. Evol. Microbiol.">
        <title>The Global Catalogue of Microorganisms (GCM) 10K type strain sequencing project: providing services to taxonomists for standard genome sequencing and annotation.</title>
        <authorList>
            <consortium name="The Broad Institute Genomics Platform"/>
            <consortium name="The Broad Institute Genome Sequencing Center for Infectious Disease"/>
            <person name="Wu L."/>
            <person name="Ma J."/>
        </authorList>
    </citation>
    <scope>NUCLEOTIDE SEQUENCE [LARGE SCALE GENOMIC DNA]</scope>
    <source>
        <strain evidence="4">JCM 31037</strain>
    </source>
</reference>
<proteinExistence type="predicted"/>
<feature type="transmembrane region" description="Helical" evidence="2">
    <location>
        <begin position="83"/>
        <end position="103"/>
    </location>
</feature>
<evidence type="ECO:0008006" key="5">
    <source>
        <dbReference type="Google" id="ProtNLM"/>
    </source>
</evidence>
<gene>
    <name evidence="3" type="ORF">ACFQ4H_15250</name>
</gene>